<dbReference type="AlphaFoldDB" id="A0A1A7ZAT8"/>
<reference evidence="7" key="3">
    <citation type="submission" date="2020-03" db="EMBL/GenBank/DDBJ databases">
        <title>Intra-Species Differences in Population Size shape Life History and Genome Evolution.</title>
        <authorList>
            <person name="Willemsen D."/>
            <person name="Cui R."/>
            <person name="Valenzano D.R."/>
        </authorList>
    </citation>
    <scope>NUCLEOTIDE SEQUENCE</scope>
    <source>
        <strain evidence="7">GRZ</strain>
        <tissue evidence="7">Whole</tissue>
    </source>
</reference>
<evidence type="ECO:0000256" key="4">
    <source>
        <dbReference type="ARBA" id="ARBA00023136"/>
    </source>
</evidence>
<keyword evidence="3 5" id="KW-1133">Transmembrane helix</keyword>
<keyword evidence="4 5" id="KW-0472">Membrane</keyword>
<protein>
    <submittedName>
        <fullName evidence="7">Transmembrane protein 248-like</fullName>
    </submittedName>
</protein>
<dbReference type="PANTHER" id="PTHR16002:SF6">
    <property type="entry name" value="INSULIN-LIKE GROWTH FACTOR-BINDING PROTEIN 3 RECEPTOR"/>
    <property type="match status" value="1"/>
</dbReference>
<dbReference type="KEGG" id="nfu:107393947"/>
<comment type="subcellular location">
    <subcellularLocation>
        <location evidence="1">Membrane</location>
    </subcellularLocation>
</comment>
<feature type="domain" description="TMEM248/TMEM219" evidence="6">
    <location>
        <begin position="11"/>
        <end position="218"/>
    </location>
</feature>
<dbReference type="OMA" id="TCYSLNF"/>
<dbReference type="EMBL" id="JAAVVJ010000019">
    <property type="protein sequence ID" value="KAF7200190.1"/>
    <property type="molecule type" value="Genomic_DNA"/>
</dbReference>
<dbReference type="Proteomes" id="UP000822369">
    <property type="component" value="Chromosome 19"/>
</dbReference>
<keyword evidence="2 5" id="KW-0812">Transmembrane</keyword>
<dbReference type="PANTHER" id="PTHR16002">
    <property type="entry name" value="TRANSMEMBRANE PROTEIN 248-LIKE"/>
    <property type="match status" value="1"/>
</dbReference>
<feature type="transmembrane region" description="Helical" evidence="5">
    <location>
        <begin position="20"/>
        <end position="38"/>
    </location>
</feature>
<proteinExistence type="predicted"/>
<evidence type="ECO:0000256" key="2">
    <source>
        <dbReference type="ARBA" id="ARBA00022692"/>
    </source>
</evidence>
<dbReference type="InterPro" id="IPR039587">
    <property type="entry name" value="TMEM248/TMEM219_dom"/>
</dbReference>
<gene>
    <name evidence="8" type="primary">Nfu_g_1_009067</name>
    <name evidence="7" type="ORF">G4P62_016743</name>
</gene>
<name>A0A1A7ZAT8_NOTFU</name>
<organism evidence="8">
    <name type="scientific">Nothobranchius furzeri</name>
    <name type="common">Turquoise killifish</name>
    <dbReference type="NCBI Taxonomy" id="105023"/>
    <lineage>
        <taxon>Eukaryota</taxon>
        <taxon>Metazoa</taxon>
        <taxon>Chordata</taxon>
        <taxon>Craniata</taxon>
        <taxon>Vertebrata</taxon>
        <taxon>Euteleostomi</taxon>
        <taxon>Actinopterygii</taxon>
        <taxon>Neopterygii</taxon>
        <taxon>Teleostei</taxon>
        <taxon>Neoteleostei</taxon>
        <taxon>Acanthomorphata</taxon>
        <taxon>Ovalentaria</taxon>
        <taxon>Atherinomorphae</taxon>
        <taxon>Cyprinodontiformes</taxon>
        <taxon>Nothobranchiidae</taxon>
        <taxon>Nothobranchius</taxon>
    </lineage>
</organism>
<dbReference type="EMBL" id="HADY01001113">
    <property type="protein sequence ID" value="SBP39598.1"/>
    <property type="molecule type" value="Transcribed_RNA"/>
</dbReference>
<evidence type="ECO:0000256" key="1">
    <source>
        <dbReference type="ARBA" id="ARBA00004370"/>
    </source>
</evidence>
<evidence type="ECO:0000313" key="7">
    <source>
        <dbReference type="EMBL" id="KAF7200190.1"/>
    </source>
</evidence>
<evidence type="ECO:0000259" key="6">
    <source>
        <dbReference type="Pfam" id="PF14940"/>
    </source>
</evidence>
<dbReference type="InterPro" id="IPR039493">
    <property type="entry name" value="TMEM248/TMEM219"/>
</dbReference>
<reference evidence="8" key="2">
    <citation type="submission" date="2016-06" db="EMBL/GenBank/DDBJ databases">
        <title>The genome of a short-lived fish provides insights into sex chromosome evolution and the genetic control of aging.</title>
        <authorList>
            <person name="Reichwald K."/>
            <person name="Felder M."/>
            <person name="Petzold A."/>
            <person name="Koch P."/>
            <person name="Groth M."/>
            <person name="Platzer M."/>
        </authorList>
    </citation>
    <scope>NUCLEOTIDE SEQUENCE</scope>
    <source>
        <tissue evidence="8">Brain</tissue>
    </source>
</reference>
<dbReference type="OrthoDB" id="8680674at2759"/>
<reference evidence="8" key="1">
    <citation type="submission" date="2016-05" db="EMBL/GenBank/DDBJ databases">
        <authorList>
            <person name="Lavstsen T."/>
            <person name="Jespersen J.S."/>
        </authorList>
    </citation>
    <scope>NUCLEOTIDE SEQUENCE</scope>
    <source>
        <tissue evidence="8">Brain</tissue>
    </source>
</reference>
<dbReference type="EMBL" id="HAEJ01018666">
    <property type="protein sequence ID" value="SBS59123.1"/>
    <property type="molecule type" value="Transcribed_RNA"/>
</dbReference>
<sequence>MMSYCQTVTNLRNYISHNPPGATFVLCLLTLAISLIYLSSYSYPHNLPNPDIKDWNNLLSSLSEFDLCGTVNSSSPVQLSSTPVPLMDQENDKITSVNLTKSPPPVTVLHRRVPLTVSSEGGLLKNTGLLTSLTASQLRLGDKEIVNLTLHILSDTSNYSCLTISAPTDILPKSPLPPECPASEKTRSTISVEASNQPQMSSQTCYSLHFEKDPTFAVMLTLEEKDVAVRHLLEVSLCLLSICILLCLAASFTHSNRHHNSYQNGLNLQNEPLIGS</sequence>
<dbReference type="GO" id="GO:0016020">
    <property type="term" value="C:membrane"/>
    <property type="evidence" value="ECO:0007669"/>
    <property type="project" value="UniProtKB-SubCell"/>
</dbReference>
<evidence type="ECO:0000313" key="8">
    <source>
        <dbReference type="EMBL" id="SBP39598.1"/>
    </source>
</evidence>
<evidence type="ECO:0000256" key="3">
    <source>
        <dbReference type="ARBA" id="ARBA00022989"/>
    </source>
</evidence>
<dbReference type="Pfam" id="PF14940">
    <property type="entry name" value="TMEM219"/>
    <property type="match status" value="1"/>
</dbReference>
<accession>A0A1A7ZAT8</accession>
<evidence type="ECO:0000256" key="5">
    <source>
        <dbReference type="SAM" id="Phobius"/>
    </source>
</evidence>